<dbReference type="GO" id="GO:0031177">
    <property type="term" value="F:phosphopantetheine binding"/>
    <property type="evidence" value="ECO:0007669"/>
    <property type="project" value="InterPro"/>
</dbReference>
<dbReference type="InterPro" id="IPR020806">
    <property type="entry name" value="PKS_PP-bd"/>
</dbReference>
<organism evidence="4 5">
    <name type="scientific">Rhizoctonia solani</name>
    <dbReference type="NCBI Taxonomy" id="456999"/>
    <lineage>
        <taxon>Eukaryota</taxon>
        <taxon>Fungi</taxon>
        <taxon>Dikarya</taxon>
        <taxon>Basidiomycota</taxon>
        <taxon>Agaricomycotina</taxon>
        <taxon>Agaricomycetes</taxon>
        <taxon>Cantharellales</taxon>
        <taxon>Ceratobasidiaceae</taxon>
        <taxon>Rhizoctonia</taxon>
    </lineage>
</organism>
<evidence type="ECO:0000313" key="4">
    <source>
        <dbReference type="EMBL" id="QRW17424.1"/>
    </source>
</evidence>
<reference evidence="4" key="1">
    <citation type="submission" date="2020-05" db="EMBL/GenBank/DDBJ databases">
        <title>Evolutionary and genomic comparisons of hybrid uninucleate and nonhybrid Rhizoctonia fungi.</title>
        <authorList>
            <person name="Li C."/>
            <person name="Chen X."/>
        </authorList>
    </citation>
    <scope>NUCLEOTIDE SEQUENCE</scope>
    <source>
        <strain evidence="4">AG-1 IA</strain>
    </source>
</reference>
<dbReference type="SUPFAM" id="SSF47336">
    <property type="entry name" value="ACP-like"/>
    <property type="match status" value="1"/>
</dbReference>
<evidence type="ECO:0000259" key="3">
    <source>
        <dbReference type="SMART" id="SM00823"/>
    </source>
</evidence>
<sequence length="1091" mass="119618">MAASTKFVFPPTDGSVPPSSISDFHLEHNPSHVFAILYDINNSSQTNVTHEQLACAVHRAAHILNPNGAIPQGTNIGLLLSTHAIQYAVTILGAIRAGLVPFPISPRTHVSGIAHLLKSTQTALVVAGGSQAVDDIIPQLSNSLAEVDSPVQFIDLPSLDQVLPDLGKAKREPAHKPFPPLKAISGDAIISILHSTGSTGMPKPINIHLEGLFKNSITQPIGRTYAQEGARSGTMALPTFHGTGMFLQTFIPLYTGCTQVLFAPSHVPVVPTSNLTIKVAAATRCSHMLCMPAFLEEWSQDETAIAYLRQMKSIIFAGGPLAEATGNKLAEQGVRFRSCYGTTELGGITEVDEVGEVGEASDRNYVRFSPRVDVRFIPQNNGDNLFELAFVVSDNHKPFVINFEIDGRPAYRTKDLVVRHPYRPDLWKLVGRLDDQIILLNGEKTNPGPMGKCPIVLSAIMFGRERSQTGVLIELEESVSSMYATQEGRLKAIDEVWPFIERANQTSATHSRLERRTIILVDPTHPLPRTVKEGVSRPGALKLYASVIEEMYLGLEKNFGAADGIKPPRSWDSTKDIEVWVTQEIQNLLGRQVDVCGDLFQQGMDSLTATMLLRLLKDTLNASPDFHIRSAATKVNQQTIFGNPTITQLVQVLVQLSTCNNTTVIDPVAGALRKIHAMIEKYKADWPTQEARNIQPVKKERVVVTGTTGGLGSHLLAQLLENEKVEKVWAMNRKSSKNNRDRELSSFEDKLLDVNLLKSEKLVFVDTDLEDPKLALPNEIYDEIRREATIIIHNAWQVNFNLGLQSFEPSICGARNLLDLAFQSTAPTGLPRFIFTSSVSVAGFAVPGRWLSEISVTPEMASTSIGYGQSKLVAEKLLESARDSGLESCSIRLGQLVGDVKSGAWSTTDWVPSLIASSVSIGSLPRAVGTVSWLPLDVAARSIIDTCVNRNKVLPQVMHTSHPRPVPWVDIMNALSASLVPLVNSQLPIVGFEEWNKRVAEAAESFKGSESDRYKRFPSTKIQSTIDGMVLADKELQSHDGVEHVESCGTVRLNTKVAEEFSRVLETTPQLGDEHVQKWISYWGTKGLFVQ</sequence>
<keyword evidence="2" id="KW-0597">Phosphoprotein</keyword>
<evidence type="ECO:0000256" key="1">
    <source>
        <dbReference type="ARBA" id="ARBA00022450"/>
    </source>
</evidence>
<dbReference type="InterPro" id="IPR013120">
    <property type="entry name" value="FAR_NAD-bd"/>
</dbReference>
<dbReference type="InterPro" id="IPR042099">
    <property type="entry name" value="ANL_N_sf"/>
</dbReference>
<name>A0A8H8STD0_9AGAM</name>
<dbReference type="InterPro" id="IPR000873">
    <property type="entry name" value="AMP-dep_synth/lig_dom"/>
</dbReference>
<dbReference type="Proteomes" id="UP000650533">
    <property type="component" value="Chromosome 2"/>
</dbReference>
<dbReference type="GeneID" id="67027705"/>
<protein>
    <submittedName>
        <fullName evidence="4">AMP binding enzyme</fullName>
    </submittedName>
</protein>
<dbReference type="PANTHER" id="PTHR43439:SF2">
    <property type="entry name" value="ENZYME, PUTATIVE (JCVI)-RELATED"/>
    <property type="match status" value="1"/>
</dbReference>
<evidence type="ECO:0000313" key="5">
    <source>
        <dbReference type="Proteomes" id="UP000650533"/>
    </source>
</evidence>
<dbReference type="Gene3D" id="1.10.1200.10">
    <property type="entry name" value="ACP-like"/>
    <property type="match status" value="1"/>
</dbReference>
<keyword evidence="1" id="KW-0596">Phosphopantetheine</keyword>
<feature type="domain" description="Polyketide synthase-like phosphopantetheine-binding" evidence="3">
    <location>
        <begin position="578"/>
        <end position="657"/>
    </location>
</feature>
<dbReference type="PROSITE" id="PS00455">
    <property type="entry name" value="AMP_BINDING"/>
    <property type="match status" value="1"/>
</dbReference>
<evidence type="ECO:0000256" key="2">
    <source>
        <dbReference type="ARBA" id="ARBA00022553"/>
    </source>
</evidence>
<dbReference type="RefSeq" id="XP_043177661.1">
    <property type="nucleotide sequence ID" value="XM_043325242.1"/>
</dbReference>
<dbReference type="InterPro" id="IPR036736">
    <property type="entry name" value="ACP-like_sf"/>
</dbReference>
<dbReference type="Pfam" id="PF07993">
    <property type="entry name" value="NAD_binding_4"/>
    <property type="match status" value="1"/>
</dbReference>
<gene>
    <name evidence="4" type="ORF">RhiXN_05426</name>
</gene>
<dbReference type="SUPFAM" id="SSF56801">
    <property type="entry name" value="Acetyl-CoA synthetase-like"/>
    <property type="match status" value="1"/>
</dbReference>
<proteinExistence type="predicted"/>
<dbReference type="KEGG" id="rsx:RhiXN_05426"/>
<dbReference type="InterPro" id="IPR036291">
    <property type="entry name" value="NAD(P)-bd_dom_sf"/>
</dbReference>
<dbReference type="InterPro" id="IPR020845">
    <property type="entry name" value="AMP-binding_CS"/>
</dbReference>
<dbReference type="PANTHER" id="PTHR43439">
    <property type="entry name" value="PHENYLACETATE-COENZYME A LIGASE"/>
    <property type="match status" value="1"/>
</dbReference>
<dbReference type="Pfam" id="PF00501">
    <property type="entry name" value="AMP-binding"/>
    <property type="match status" value="1"/>
</dbReference>
<dbReference type="Pfam" id="PF23562">
    <property type="entry name" value="AMP-binding_C_3"/>
    <property type="match status" value="1"/>
</dbReference>
<dbReference type="Gene3D" id="3.40.50.12780">
    <property type="entry name" value="N-terminal domain of ligase-like"/>
    <property type="match status" value="1"/>
</dbReference>
<dbReference type="SMART" id="SM00823">
    <property type="entry name" value="PKS_PP"/>
    <property type="match status" value="1"/>
</dbReference>
<dbReference type="SUPFAM" id="SSF51735">
    <property type="entry name" value="NAD(P)-binding Rossmann-fold domains"/>
    <property type="match status" value="1"/>
</dbReference>
<dbReference type="InterPro" id="IPR051414">
    <property type="entry name" value="Adenylate-forming_Reductase"/>
</dbReference>
<dbReference type="Gene3D" id="3.40.50.720">
    <property type="entry name" value="NAD(P)-binding Rossmann-like Domain"/>
    <property type="match status" value="1"/>
</dbReference>
<dbReference type="AlphaFoldDB" id="A0A8H8STD0"/>
<accession>A0A8H8STD0</accession>
<dbReference type="EMBL" id="CP059659">
    <property type="protein sequence ID" value="QRW17424.1"/>
    <property type="molecule type" value="Genomic_DNA"/>
</dbReference>